<evidence type="ECO:0000256" key="1">
    <source>
        <dbReference type="SAM" id="MobiDB-lite"/>
    </source>
</evidence>
<feature type="compositionally biased region" description="Basic and acidic residues" evidence="1">
    <location>
        <begin position="346"/>
        <end position="357"/>
    </location>
</feature>
<dbReference type="OrthoDB" id="4070583at2759"/>
<feature type="region of interest" description="Disordered" evidence="1">
    <location>
        <begin position="507"/>
        <end position="946"/>
    </location>
</feature>
<feature type="compositionally biased region" description="Low complexity" evidence="1">
    <location>
        <begin position="812"/>
        <end position="821"/>
    </location>
</feature>
<comment type="caution">
    <text evidence="2">The sequence shown here is derived from an EMBL/GenBank/DDBJ whole genome shotgun (WGS) entry which is preliminary data.</text>
</comment>
<feature type="compositionally biased region" description="Basic and acidic residues" evidence="1">
    <location>
        <begin position="898"/>
        <end position="908"/>
    </location>
</feature>
<organism evidence="2 3">
    <name type="scientific">Rasamsonia emersonii (strain ATCC 16479 / CBS 393.64 / IMI 116815)</name>
    <dbReference type="NCBI Taxonomy" id="1408163"/>
    <lineage>
        <taxon>Eukaryota</taxon>
        <taxon>Fungi</taxon>
        <taxon>Dikarya</taxon>
        <taxon>Ascomycota</taxon>
        <taxon>Pezizomycotina</taxon>
        <taxon>Eurotiomycetes</taxon>
        <taxon>Eurotiomycetidae</taxon>
        <taxon>Eurotiales</taxon>
        <taxon>Trichocomaceae</taxon>
        <taxon>Rasamsonia</taxon>
    </lineage>
</organism>
<feature type="compositionally biased region" description="Low complexity" evidence="1">
    <location>
        <begin position="925"/>
        <end position="937"/>
    </location>
</feature>
<feature type="compositionally biased region" description="Low complexity" evidence="1">
    <location>
        <begin position="576"/>
        <end position="586"/>
    </location>
</feature>
<dbReference type="STRING" id="1408163.A0A0F4YYW6"/>
<dbReference type="EMBL" id="LASV01000124">
    <property type="protein sequence ID" value="KKA22813.1"/>
    <property type="molecule type" value="Genomic_DNA"/>
</dbReference>
<gene>
    <name evidence="2" type="ORF">T310_3167</name>
</gene>
<feature type="region of interest" description="Disordered" evidence="1">
    <location>
        <begin position="332"/>
        <end position="357"/>
    </location>
</feature>
<proteinExistence type="predicted"/>
<dbReference type="PANTHER" id="PTHR28298:SF1">
    <property type="entry name" value="EISOSOME PROTEIN 1"/>
    <property type="match status" value="1"/>
</dbReference>
<dbReference type="Pfam" id="PF12757">
    <property type="entry name" value="Eisosome1"/>
    <property type="match status" value="1"/>
</dbReference>
<name>A0A0F4YYW6_RASE3</name>
<feature type="compositionally biased region" description="Basic and acidic residues" evidence="1">
    <location>
        <begin position="587"/>
        <end position="603"/>
    </location>
</feature>
<dbReference type="RefSeq" id="XP_013329425.1">
    <property type="nucleotide sequence ID" value="XM_013473971.1"/>
</dbReference>
<feature type="compositionally biased region" description="Low complexity" evidence="1">
    <location>
        <begin position="661"/>
        <end position="671"/>
    </location>
</feature>
<accession>A0A0F4YYW6</accession>
<evidence type="ECO:0008006" key="4">
    <source>
        <dbReference type="Google" id="ProtNLM"/>
    </source>
</evidence>
<feature type="compositionally biased region" description="Polar residues" evidence="1">
    <location>
        <begin position="784"/>
        <end position="800"/>
    </location>
</feature>
<feature type="compositionally biased region" description="Basic and acidic residues" evidence="1">
    <location>
        <begin position="563"/>
        <end position="573"/>
    </location>
</feature>
<dbReference type="AlphaFoldDB" id="A0A0F4YYW6"/>
<reference evidence="2 3" key="1">
    <citation type="submission" date="2015-04" db="EMBL/GenBank/DDBJ databases">
        <authorList>
            <person name="Heijne W.H."/>
            <person name="Fedorova N.D."/>
            <person name="Nierman W.C."/>
            <person name="Vollebregt A.W."/>
            <person name="Zhao Z."/>
            <person name="Wu L."/>
            <person name="Kumar M."/>
            <person name="Stam H."/>
            <person name="van den Berg M.A."/>
            <person name="Pel H.J."/>
        </authorList>
    </citation>
    <scope>NUCLEOTIDE SEQUENCE [LARGE SCALE GENOMIC DNA]</scope>
    <source>
        <strain evidence="2 3">CBS 393.64</strain>
    </source>
</reference>
<keyword evidence="3" id="KW-1185">Reference proteome</keyword>
<dbReference type="GeneID" id="25315517"/>
<evidence type="ECO:0000313" key="3">
    <source>
        <dbReference type="Proteomes" id="UP000053958"/>
    </source>
</evidence>
<feature type="compositionally biased region" description="Low complexity" evidence="1">
    <location>
        <begin position="879"/>
        <end position="896"/>
    </location>
</feature>
<dbReference type="PROSITE" id="PS51257">
    <property type="entry name" value="PROKAR_LIPOPROTEIN"/>
    <property type="match status" value="1"/>
</dbReference>
<dbReference type="Proteomes" id="UP000053958">
    <property type="component" value="Unassembled WGS sequence"/>
</dbReference>
<dbReference type="GO" id="GO:0070941">
    <property type="term" value="P:eisosome assembly"/>
    <property type="evidence" value="ECO:0007669"/>
    <property type="project" value="TreeGrafter"/>
</dbReference>
<feature type="compositionally biased region" description="Low complexity" evidence="1">
    <location>
        <begin position="604"/>
        <end position="616"/>
    </location>
</feature>
<sequence>MATRIATPTPTAAAACTCCDSCAAATAKLADHATPPPPGLTLASASTAASLAHANRKPVEFWRPGKQPDAEKAAFLARGYQFLEPPAVSTKSSEIYKAALSAARERVTAPSPRVGAPDQGYDQSAAGQVMMAGGRGAEEPTAVETDGGALTAATGAVSTRWRADSAPIKPQFRQQAAYALTAATISHRASLGAEVLDNLEPSMEAARIHNIAKTNAQLYTASPPVGIEVAEQKQRDTLRAAAISMAKDMYAIATAKEGPETSRPASSLAQYRQSRRLSQSQYSWTTGDERGVTRAPLTLHEAAQKIATEKLAKMQRNDLAYHQEYYGTGPAARSRLTVSRRLRRRTSSESDASRADWERSMQIRHQMSSLQSRLHEIDEEKKKRDRAELMEIARRNVNMAIQDLDEEVYARTGKLSPSMQREWEEKAHERAKAEIEARPSTFGRIPIGGQRYMDEADVEEIARSRIQPTLDEISERVSEQKAREIERRLDEERRQMLREIEREREFDIREEEKRQKAAAKQAEKEQKAAMAEKKRLSRESQGLWGGVFRKRKPSEEAGVTTEKSSEEIEREASEQAAAAGAGAAGADYEHDHEDEQEQRRVSEQEQGVVQGPGTEQEQGRVPDGDTVSQTSRPRSTAEELIEAASSAAREAGVEDITAVTGAAQEAAEAAAQPPPDGADEAVTETAAVVETSPISTTPPKGQSRLKIWFKAKVGRRSSKPPPPEQTPQPQETQTEETPSRVTGGPGVTADMPGGPLSSHPVTERDLAPSSSAQTENENDHADTLSETVNHIRQWSTSTAGSDAAEGQKAEGSKNNNNNSSGNGNGNGKRRRLRMSLKNIITHKSSDEPSSAGAASSSQISPTTQAPTSAAEARKNGETASAPAAAAAPSRPSPSRANTMERDELRDSFVEETLPPPPSLVGAAGGRRSLSSAASASGRESRFSEDL</sequence>
<feature type="compositionally biased region" description="Low complexity" evidence="1">
    <location>
        <begin position="847"/>
        <end position="860"/>
    </location>
</feature>
<dbReference type="InterPro" id="IPR024527">
    <property type="entry name" value="Eisosome1"/>
</dbReference>
<feature type="compositionally biased region" description="Basic residues" evidence="1">
    <location>
        <begin position="707"/>
        <end position="718"/>
    </location>
</feature>
<feature type="compositionally biased region" description="Basic and acidic residues" evidence="1">
    <location>
        <begin position="507"/>
        <end position="538"/>
    </location>
</feature>
<evidence type="ECO:0000313" key="2">
    <source>
        <dbReference type="EMBL" id="KKA22813.1"/>
    </source>
</evidence>
<feature type="compositionally biased region" description="Low complexity" evidence="1">
    <location>
        <begin position="727"/>
        <end position="736"/>
    </location>
</feature>
<dbReference type="PANTHER" id="PTHR28298">
    <property type="entry name" value="EISOSOME PROTEIN 1"/>
    <property type="match status" value="1"/>
</dbReference>
<protein>
    <recommendedName>
        <fullName evidence="4">Eisosome protein 1</fullName>
    </recommendedName>
</protein>